<organism evidence="13 14">
    <name type="scientific">Pseudolactococcus chungangensis CAU 28 = DSM 22330</name>
    <dbReference type="NCBI Taxonomy" id="1122154"/>
    <lineage>
        <taxon>Bacteria</taxon>
        <taxon>Bacillati</taxon>
        <taxon>Bacillota</taxon>
        <taxon>Bacilli</taxon>
        <taxon>Lactobacillales</taxon>
        <taxon>Streptococcaceae</taxon>
        <taxon>Pseudolactococcus</taxon>
    </lineage>
</organism>
<dbReference type="Gene3D" id="1.10.260.50">
    <property type="match status" value="1"/>
</dbReference>
<dbReference type="Proteomes" id="UP000185655">
    <property type="component" value="Unassembled WGS sequence"/>
</dbReference>
<reference evidence="12 15" key="1">
    <citation type="submission" date="2014-12" db="EMBL/GenBank/DDBJ databases">
        <title>Draft genome sequences of 10 type strains of Lactococcus.</title>
        <authorList>
            <person name="Sun Z."/>
            <person name="Zhong Z."/>
            <person name="Liu W."/>
            <person name="Zhang W."/>
            <person name="Zhang H."/>
        </authorList>
    </citation>
    <scope>NUCLEOTIDE SEQUENCE [LARGE SCALE GENOMIC DNA]</scope>
    <source>
        <strain evidence="12 15">DSM 22330</strain>
    </source>
</reference>
<dbReference type="Gene3D" id="3.40.640.10">
    <property type="entry name" value="Type I PLP-dependent aspartate aminotransferase-like (Major domain)"/>
    <property type="match status" value="1"/>
</dbReference>
<dbReference type="InterPro" id="IPR000192">
    <property type="entry name" value="Aminotrans_V_dom"/>
</dbReference>
<evidence type="ECO:0000256" key="10">
    <source>
        <dbReference type="RuleBase" id="RU004504"/>
    </source>
</evidence>
<dbReference type="AlphaFoldDB" id="A0A1K2HDR2"/>
<dbReference type="InterPro" id="IPR020578">
    <property type="entry name" value="Aminotrans_V_PyrdxlP_BS"/>
</dbReference>
<dbReference type="Pfam" id="PF00266">
    <property type="entry name" value="Aminotran_5"/>
    <property type="match status" value="1"/>
</dbReference>
<feature type="domain" description="Aminotransferase class V" evidence="11">
    <location>
        <begin position="26"/>
        <end position="386"/>
    </location>
</feature>
<reference evidence="13 14" key="2">
    <citation type="submission" date="2016-11" db="EMBL/GenBank/DDBJ databases">
        <authorList>
            <person name="Jaros S."/>
            <person name="Januszkiewicz K."/>
            <person name="Wedrychowicz H."/>
        </authorList>
    </citation>
    <scope>NUCLEOTIDE SEQUENCE [LARGE SCALE GENOMIC DNA]</scope>
    <source>
        <strain evidence="13 14">DSM 22330</strain>
    </source>
</reference>
<dbReference type="PANTHER" id="PTHR11601:SF34">
    <property type="entry name" value="CYSTEINE DESULFURASE"/>
    <property type="match status" value="1"/>
</dbReference>
<dbReference type="PANTHER" id="PTHR11601">
    <property type="entry name" value="CYSTEINE DESULFURYLASE FAMILY MEMBER"/>
    <property type="match status" value="1"/>
</dbReference>
<evidence type="ECO:0000313" key="15">
    <source>
        <dbReference type="Proteomes" id="UP000218979"/>
    </source>
</evidence>
<dbReference type="InterPro" id="IPR015421">
    <property type="entry name" value="PyrdxlP-dep_Trfase_major"/>
</dbReference>
<dbReference type="EMBL" id="FPKS01000007">
    <property type="protein sequence ID" value="SFZ74903.1"/>
    <property type="molecule type" value="Genomic_DNA"/>
</dbReference>
<accession>A0A1K2HDR2</accession>
<evidence type="ECO:0000313" key="12">
    <source>
        <dbReference type="EMBL" id="PCS03650.1"/>
    </source>
</evidence>
<dbReference type="GO" id="GO:0046872">
    <property type="term" value="F:metal ion binding"/>
    <property type="evidence" value="ECO:0007669"/>
    <property type="project" value="UniProtKB-KW"/>
</dbReference>
<sequence>MIIKAQVLDQITVEYLSFDAIGNNMIYLDNAATTPVLPEVSQAMLNTLNTTFGNPSSIHNYGRSAGKVIRDSRKTIAAVLDIPARNIIFTSGGSEANNQALVGYALANRDKGNHIVVTAIEHHAVLHTVQYLQDRHGFDITLVKPNPDGSYTADLITNALRDDTIMVSTMYANNETGQILPIAEIAKCLKTHQTVYHVDAVQVMGKLPIHPITLGIDFLSASAHKFHGPKGVGFLYHGDLKFDTLIHGGEQENGRRAGTESIHNIVGMATALEISAQHLDTNYDKVSALKTQLLSELDGLDYYVNAFGETMPHVLNLGFPGFNQDLLLMKLDLQGIAISTGSACTAGVIEPSHVLEAVYGKTSAKLKESVRVSLSDLTTSEDISEFVRILKSILAQK</sequence>
<dbReference type="PIRSF" id="PIRSF005572">
    <property type="entry name" value="NifS"/>
    <property type="match status" value="1"/>
</dbReference>
<keyword evidence="7" id="KW-0408">Iron</keyword>
<dbReference type="GO" id="GO:0008483">
    <property type="term" value="F:transaminase activity"/>
    <property type="evidence" value="ECO:0007669"/>
    <property type="project" value="UniProtKB-KW"/>
</dbReference>
<evidence type="ECO:0000256" key="8">
    <source>
        <dbReference type="ARBA" id="ARBA00023014"/>
    </source>
</evidence>
<dbReference type="Gene3D" id="3.90.1150.10">
    <property type="entry name" value="Aspartate Aminotransferase, domain 1"/>
    <property type="match status" value="1"/>
</dbReference>
<comment type="similarity">
    <text evidence="2">Belongs to the class-V pyridoxal-phosphate-dependent aminotransferase family. NifS/IscS subfamily.</text>
</comment>
<dbReference type="InterPro" id="IPR016454">
    <property type="entry name" value="Cysteine_dSase"/>
</dbReference>
<dbReference type="GO" id="GO:0051536">
    <property type="term" value="F:iron-sulfur cluster binding"/>
    <property type="evidence" value="ECO:0007669"/>
    <property type="project" value="UniProtKB-KW"/>
</dbReference>
<dbReference type="STRING" id="1122154.SAMN02746068_01398"/>
<protein>
    <recommendedName>
        <fullName evidence="3">cysteine desulfurase</fullName>
        <ecNumber evidence="3">2.8.1.7</ecNumber>
    </recommendedName>
</protein>
<evidence type="ECO:0000313" key="13">
    <source>
        <dbReference type="EMBL" id="SFZ74903.1"/>
    </source>
</evidence>
<keyword evidence="12" id="KW-0032">Aminotransferase</keyword>
<keyword evidence="5" id="KW-0479">Metal-binding</keyword>
<keyword evidence="6" id="KW-0663">Pyridoxal phosphate</keyword>
<keyword evidence="4" id="KW-0808">Transferase</keyword>
<name>A0A1K2HDR2_9LACT</name>
<dbReference type="InterPro" id="IPR015422">
    <property type="entry name" value="PyrdxlP-dep_Trfase_small"/>
</dbReference>
<evidence type="ECO:0000256" key="5">
    <source>
        <dbReference type="ARBA" id="ARBA00022723"/>
    </source>
</evidence>
<dbReference type="InterPro" id="IPR015424">
    <property type="entry name" value="PyrdxlP-dep_Trfase"/>
</dbReference>
<dbReference type="EC" id="2.8.1.7" evidence="3"/>
<evidence type="ECO:0000259" key="11">
    <source>
        <dbReference type="Pfam" id="PF00266"/>
    </source>
</evidence>
<gene>
    <name evidence="12" type="ORF">RR45_GL002066</name>
    <name evidence="13" type="ORF">SAMN02746068_01398</name>
</gene>
<comment type="cofactor">
    <cofactor evidence="1 10">
        <name>pyridoxal 5'-phosphate</name>
        <dbReference type="ChEBI" id="CHEBI:597326"/>
    </cofactor>
</comment>
<dbReference type="Proteomes" id="UP000218979">
    <property type="component" value="Unassembled WGS sequence"/>
</dbReference>
<dbReference type="GO" id="GO:0031071">
    <property type="term" value="F:cysteine desulfurase activity"/>
    <property type="evidence" value="ECO:0007669"/>
    <property type="project" value="UniProtKB-EC"/>
</dbReference>
<evidence type="ECO:0000256" key="4">
    <source>
        <dbReference type="ARBA" id="ARBA00022679"/>
    </source>
</evidence>
<dbReference type="EMBL" id="JXJT01000008">
    <property type="protein sequence ID" value="PCS03650.1"/>
    <property type="molecule type" value="Genomic_DNA"/>
</dbReference>
<keyword evidence="15" id="KW-1185">Reference proteome</keyword>
<evidence type="ECO:0000256" key="7">
    <source>
        <dbReference type="ARBA" id="ARBA00023004"/>
    </source>
</evidence>
<evidence type="ECO:0000256" key="1">
    <source>
        <dbReference type="ARBA" id="ARBA00001933"/>
    </source>
</evidence>
<dbReference type="SUPFAM" id="SSF53383">
    <property type="entry name" value="PLP-dependent transferases"/>
    <property type="match status" value="1"/>
</dbReference>
<evidence type="ECO:0000256" key="3">
    <source>
        <dbReference type="ARBA" id="ARBA00012239"/>
    </source>
</evidence>
<evidence type="ECO:0000256" key="2">
    <source>
        <dbReference type="ARBA" id="ARBA00006490"/>
    </source>
</evidence>
<evidence type="ECO:0000256" key="6">
    <source>
        <dbReference type="ARBA" id="ARBA00022898"/>
    </source>
</evidence>
<evidence type="ECO:0000256" key="9">
    <source>
        <dbReference type="ARBA" id="ARBA00050776"/>
    </source>
</evidence>
<dbReference type="PROSITE" id="PS00595">
    <property type="entry name" value="AA_TRANSFER_CLASS_5"/>
    <property type="match status" value="1"/>
</dbReference>
<evidence type="ECO:0000313" key="14">
    <source>
        <dbReference type="Proteomes" id="UP000185655"/>
    </source>
</evidence>
<proteinExistence type="inferred from homology"/>
<keyword evidence="8" id="KW-0411">Iron-sulfur</keyword>
<comment type="catalytic activity">
    <reaction evidence="9">
        <text>(sulfur carrier)-H + L-cysteine = (sulfur carrier)-SH + L-alanine</text>
        <dbReference type="Rhea" id="RHEA:43892"/>
        <dbReference type="Rhea" id="RHEA-COMP:14737"/>
        <dbReference type="Rhea" id="RHEA-COMP:14739"/>
        <dbReference type="ChEBI" id="CHEBI:29917"/>
        <dbReference type="ChEBI" id="CHEBI:35235"/>
        <dbReference type="ChEBI" id="CHEBI:57972"/>
        <dbReference type="ChEBI" id="CHEBI:64428"/>
        <dbReference type="EC" id="2.8.1.7"/>
    </reaction>
</comment>